<proteinExistence type="predicted"/>
<reference evidence="2" key="1">
    <citation type="journal article" date="2011" name="Genome Res.">
        <title>Phylogeny-wide analysis of social amoeba genomes highlights ancient origins for complex intercellular communication.</title>
        <authorList>
            <person name="Heidel A.J."/>
            <person name="Lawal H.M."/>
            <person name="Felder M."/>
            <person name="Schilde C."/>
            <person name="Helps N.R."/>
            <person name="Tunggal B."/>
            <person name="Rivero F."/>
            <person name="John U."/>
            <person name="Schleicher M."/>
            <person name="Eichinger L."/>
            <person name="Platzer M."/>
            <person name="Noegel A.A."/>
            <person name="Schaap P."/>
            <person name="Gloeckner G."/>
        </authorList>
    </citation>
    <scope>NUCLEOTIDE SEQUENCE [LARGE SCALE GENOMIC DNA]</scope>
    <source>
        <strain evidence="2">SH3</strain>
    </source>
</reference>
<evidence type="ECO:0000313" key="2">
    <source>
        <dbReference type="Proteomes" id="UP000007797"/>
    </source>
</evidence>
<keyword evidence="2" id="KW-1185">Reference proteome</keyword>
<dbReference type="GeneID" id="14873576"/>
<gene>
    <name evidence="1" type="ORF">DFA_01216</name>
</gene>
<evidence type="ECO:0000313" key="1">
    <source>
        <dbReference type="EMBL" id="EGG21335.1"/>
    </source>
</evidence>
<name>F4PRJ5_CACFS</name>
<dbReference type="KEGG" id="dfa:DFA_01216"/>
<dbReference type="AlphaFoldDB" id="F4PRJ5"/>
<dbReference type="EMBL" id="GL883010">
    <property type="protein sequence ID" value="EGG21335.1"/>
    <property type="molecule type" value="Genomic_DNA"/>
</dbReference>
<sequence>MEPAVTERSIEPYKSDMYDHITIVNTLEQSVVVFMNSESPPIKINKDLSTTIFQSAVQQIVEPGNSANFELPLDNEKAYIHVFVAVQVNENEGRDPSQYIQIAKKYLLVDTRFNVLPKHLTSALGITDKPLFNRNFHLLVDGSQTSAEESVLDTLNEYSTPYGDEETRVF</sequence>
<protein>
    <submittedName>
        <fullName evidence="1">Uncharacterized protein</fullName>
    </submittedName>
</protein>
<dbReference type="RefSeq" id="XP_004359185.1">
    <property type="nucleotide sequence ID" value="XM_004359128.1"/>
</dbReference>
<dbReference type="Proteomes" id="UP000007797">
    <property type="component" value="Unassembled WGS sequence"/>
</dbReference>
<accession>F4PRJ5</accession>
<organism evidence="1 2">
    <name type="scientific">Cavenderia fasciculata</name>
    <name type="common">Slime mold</name>
    <name type="synonym">Dictyostelium fasciculatum</name>
    <dbReference type="NCBI Taxonomy" id="261658"/>
    <lineage>
        <taxon>Eukaryota</taxon>
        <taxon>Amoebozoa</taxon>
        <taxon>Evosea</taxon>
        <taxon>Eumycetozoa</taxon>
        <taxon>Dictyostelia</taxon>
        <taxon>Acytosteliales</taxon>
        <taxon>Cavenderiaceae</taxon>
        <taxon>Cavenderia</taxon>
    </lineage>
</organism>